<evidence type="ECO:0000256" key="3">
    <source>
        <dbReference type="ARBA" id="ARBA00022692"/>
    </source>
</evidence>
<feature type="domain" description="ABC3 transporter permease C-terminal" evidence="7">
    <location>
        <begin position="181"/>
        <end position="297"/>
    </location>
</feature>
<dbReference type="EMBL" id="FOZW01000006">
    <property type="protein sequence ID" value="SFS91284.1"/>
    <property type="molecule type" value="Genomic_DNA"/>
</dbReference>
<dbReference type="GO" id="GO:0005886">
    <property type="term" value="C:plasma membrane"/>
    <property type="evidence" value="ECO:0007669"/>
    <property type="project" value="UniProtKB-SubCell"/>
</dbReference>
<dbReference type="PANTHER" id="PTHR47755">
    <property type="entry name" value="CELL DIVISION PROTEIN FTSX"/>
    <property type="match status" value="1"/>
</dbReference>
<dbReference type="Proteomes" id="UP000199392">
    <property type="component" value="Unassembled WGS sequence"/>
</dbReference>
<dbReference type="STRING" id="311180.SAMN04488050_106263"/>
<feature type="transmembrane region" description="Helical" evidence="6">
    <location>
        <begin position="233"/>
        <end position="251"/>
    </location>
</feature>
<dbReference type="GO" id="GO:0032153">
    <property type="term" value="C:cell division site"/>
    <property type="evidence" value="ECO:0007669"/>
    <property type="project" value="TreeGrafter"/>
</dbReference>
<dbReference type="AlphaFoldDB" id="A0A1I6TQ59"/>
<dbReference type="InterPro" id="IPR003838">
    <property type="entry name" value="ABC3_permease_C"/>
</dbReference>
<keyword evidence="4 6" id="KW-1133">Transmembrane helix</keyword>
<proteinExistence type="predicted"/>
<keyword evidence="5 6" id="KW-0472">Membrane</keyword>
<dbReference type="PANTHER" id="PTHR47755:SF1">
    <property type="entry name" value="CELL DIVISION PROTEIN FTSX"/>
    <property type="match status" value="1"/>
</dbReference>
<protein>
    <submittedName>
        <fullName evidence="8">Cell division transport system permease protein</fullName>
    </submittedName>
</protein>
<sequence length="301" mass="30841">MRLIRDSLGAFTGSDTGADRVVPPTGFTASLTLFAAGAMAFLAVFALALSLAAGRLATSWGDELARASTLRISAPAGQQAQQTEAALRLLGQTPGVASARALSEAEQQALLEPWFGPDLPLADLPVPQLIEIIEEGEGFDGAGLRLRLQAEVPGAVLDDHTRWRRPLVAAAGKLRLLGAVSILLIAGAVAAMVTLAANAALAANAQVIAVLRLVGATDGFIARAFVRRFTLRALGGAALGAAAGSGALLLMPSAGETAGFLTGLSFVGWHWIFPLLVPLLTAAVAFAATAIAARRVLGDLR</sequence>
<evidence type="ECO:0000313" key="9">
    <source>
        <dbReference type="Proteomes" id="UP000199392"/>
    </source>
</evidence>
<evidence type="ECO:0000256" key="5">
    <source>
        <dbReference type="ARBA" id="ARBA00023136"/>
    </source>
</evidence>
<dbReference type="InterPro" id="IPR004513">
    <property type="entry name" value="FtsX"/>
</dbReference>
<keyword evidence="8" id="KW-0132">Cell division</keyword>
<feature type="transmembrane region" description="Helical" evidence="6">
    <location>
        <begin position="174"/>
        <end position="201"/>
    </location>
</feature>
<comment type="subcellular location">
    <subcellularLocation>
        <location evidence="1">Cell membrane</location>
        <topology evidence="1">Multi-pass membrane protein</topology>
    </subcellularLocation>
</comment>
<feature type="transmembrane region" description="Helical" evidence="6">
    <location>
        <begin position="31"/>
        <end position="53"/>
    </location>
</feature>
<feature type="transmembrane region" description="Helical" evidence="6">
    <location>
        <begin position="271"/>
        <end position="293"/>
    </location>
</feature>
<dbReference type="GO" id="GO:0051301">
    <property type="term" value="P:cell division"/>
    <property type="evidence" value="ECO:0007669"/>
    <property type="project" value="UniProtKB-KW"/>
</dbReference>
<evidence type="ECO:0000313" key="8">
    <source>
        <dbReference type="EMBL" id="SFS91284.1"/>
    </source>
</evidence>
<organism evidence="8 9">
    <name type="scientific">Alloyangia pacifica</name>
    <dbReference type="NCBI Taxonomy" id="311180"/>
    <lineage>
        <taxon>Bacteria</taxon>
        <taxon>Pseudomonadati</taxon>
        <taxon>Pseudomonadota</taxon>
        <taxon>Alphaproteobacteria</taxon>
        <taxon>Rhodobacterales</taxon>
        <taxon>Roseobacteraceae</taxon>
        <taxon>Alloyangia</taxon>
    </lineage>
</organism>
<dbReference type="Pfam" id="PF02687">
    <property type="entry name" value="FtsX"/>
    <property type="match status" value="1"/>
</dbReference>
<evidence type="ECO:0000256" key="4">
    <source>
        <dbReference type="ARBA" id="ARBA00022989"/>
    </source>
</evidence>
<evidence type="ECO:0000259" key="7">
    <source>
        <dbReference type="Pfam" id="PF02687"/>
    </source>
</evidence>
<accession>A0A1I6TQ59</accession>
<evidence type="ECO:0000256" key="6">
    <source>
        <dbReference type="SAM" id="Phobius"/>
    </source>
</evidence>
<feature type="transmembrane region" description="Helical" evidence="6">
    <location>
        <begin position="207"/>
        <end position="226"/>
    </location>
</feature>
<dbReference type="RefSeq" id="WP_425425938.1">
    <property type="nucleotide sequence ID" value="NZ_FNCL01000006.1"/>
</dbReference>
<reference evidence="9" key="1">
    <citation type="submission" date="2016-10" db="EMBL/GenBank/DDBJ databases">
        <authorList>
            <person name="Varghese N."/>
            <person name="Submissions S."/>
        </authorList>
    </citation>
    <scope>NUCLEOTIDE SEQUENCE [LARGE SCALE GENOMIC DNA]</scope>
    <source>
        <strain evidence="9">DSM 26894</strain>
    </source>
</reference>
<evidence type="ECO:0000256" key="1">
    <source>
        <dbReference type="ARBA" id="ARBA00004651"/>
    </source>
</evidence>
<keyword evidence="3 6" id="KW-0812">Transmembrane</keyword>
<gene>
    <name evidence="8" type="ORF">SAMN04488050_106263</name>
</gene>
<keyword evidence="9" id="KW-1185">Reference proteome</keyword>
<evidence type="ECO:0000256" key="2">
    <source>
        <dbReference type="ARBA" id="ARBA00022475"/>
    </source>
</evidence>
<name>A0A1I6TQ59_9RHOB</name>
<keyword evidence="8" id="KW-0131">Cell cycle</keyword>
<keyword evidence="2" id="KW-1003">Cell membrane</keyword>